<sequence>MIELSEDFQFVLEEFGRPIGGEQVPTEVLAAYADRVPQTMLDFWKECGTGLWLDGYFQLCRPDKYQELVSLILDGDPDFPPKESVLIGFSAFGKLLIWNNTNYFLSLSLYNKVAYTSHLNSNFPILQPNRELPAELSGIDDDTYDYTERTEKAAPLFRRALKKLGPLAYGECYGFVPARELGGLEILDEVHKRPALPYFRMVSQLAPIKLRYIDLENHKVRVLRDLGAQ</sequence>
<evidence type="ECO:0008006" key="5">
    <source>
        <dbReference type="Google" id="ProtNLM"/>
    </source>
</evidence>
<dbReference type="KEGG" id="aace:A0U92_12920"/>
<keyword evidence="4" id="KW-1185">Reference proteome</keyword>
<feature type="domain" description="T6SS immunity protein Tdi1 C-terminal" evidence="2">
    <location>
        <begin position="151"/>
        <end position="205"/>
    </location>
</feature>
<dbReference type="Pfam" id="PF08906">
    <property type="entry name" value="T6SS_Tdi1_C"/>
    <property type="match status" value="1"/>
</dbReference>
<dbReference type="AlphaFoldDB" id="A0A1U9KI90"/>
<dbReference type="STRING" id="435.A0U92_12920"/>
<evidence type="ECO:0000313" key="3">
    <source>
        <dbReference type="EMBL" id="AQS85524.1"/>
    </source>
</evidence>
<protein>
    <recommendedName>
        <fullName evidence="5">GAD-related domain-containing protein</fullName>
    </recommendedName>
</protein>
<dbReference type="OrthoDB" id="7281660at2"/>
<name>A0A1U9KI90_ACEAC</name>
<dbReference type="InterPro" id="IPR015002">
    <property type="entry name" value="T6SS_Tdi1_C"/>
</dbReference>
<evidence type="ECO:0000259" key="2">
    <source>
        <dbReference type="Pfam" id="PF08906"/>
    </source>
</evidence>
<dbReference type="Pfam" id="PF08887">
    <property type="entry name" value="GAD-like"/>
    <property type="match status" value="1"/>
</dbReference>
<proteinExistence type="predicted"/>
<reference evidence="3 4" key="1">
    <citation type="submission" date="2016-03" db="EMBL/GenBank/DDBJ databases">
        <title>Acetic acid bacteria sequencing.</title>
        <authorList>
            <person name="Brandt J."/>
            <person name="Jakob F."/>
            <person name="Vogel R.F."/>
        </authorList>
    </citation>
    <scope>NUCLEOTIDE SEQUENCE [LARGE SCALE GENOMIC DNA]</scope>
    <source>
        <strain evidence="3 4">TMW2.1153</strain>
    </source>
</reference>
<organism evidence="3 4">
    <name type="scientific">Acetobacter aceti</name>
    <dbReference type="NCBI Taxonomy" id="435"/>
    <lineage>
        <taxon>Bacteria</taxon>
        <taxon>Pseudomonadati</taxon>
        <taxon>Pseudomonadota</taxon>
        <taxon>Alphaproteobacteria</taxon>
        <taxon>Acetobacterales</taxon>
        <taxon>Acetobacteraceae</taxon>
        <taxon>Acetobacter</taxon>
        <taxon>Acetobacter subgen. Acetobacter</taxon>
    </lineage>
</organism>
<dbReference type="InterPro" id="IPR014983">
    <property type="entry name" value="GAD-rel"/>
</dbReference>
<dbReference type="EMBL" id="CP014692">
    <property type="protein sequence ID" value="AQS85524.1"/>
    <property type="molecule type" value="Genomic_DNA"/>
</dbReference>
<dbReference type="Proteomes" id="UP000188937">
    <property type="component" value="Chromosome"/>
</dbReference>
<evidence type="ECO:0000259" key="1">
    <source>
        <dbReference type="Pfam" id="PF08887"/>
    </source>
</evidence>
<gene>
    <name evidence="3" type="ORF">A0U92_12920</name>
</gene>
<accession>A0A1U9KI90</accession>
<feature type="domain" description="GAD-related" evidence="1">
    <location>
        <begin position="8"/>
        <end position="101"/>
    </location>
</feature>
<dbReference type="RefSeq" id="WP_077813577.1">
    <property type="nucleotide sequence ID" value="NZ_CP014692.1"/>
</dbReference>
<evidence type="ECO:0000313" key="4">
    <source>
        <dbReference type="Proteomes" id="UP000188937"/>
    </source>
</evidence>